<comment type="caution">
    <text evidence="5">The sequence shown here is derived from an EMBL/GenBank/DDBJ whole genome shotgun (WGS) entry which is preliminary data.</text>
</comment>
<dbReference type="InterPro" id="IPR050179">
    <property type="entry name" value="Trans_hexapeptide_repeat"/>
</dbReference>
<dbReference type="CDD" id="cd03349">
    <property type="entry name" value="LbH_XAT"/>
    <property type="match status" value="1"/>
</dbReference>
<dbReference type="InterPro" id="IPR018357">
    <property type="entry name" value="Hexapep_transf_CS"/>
</dbReference>
<evidence type="ECO:0000256" key="2">
    <source>
        <dbReference type="ARBA" id="ARBA00022679"/>
    </source>
</evidence>
<reference evidence="5 6" key="1">
    <citation type="submission" date="2019-09" db="EMBL/GenBank/DDBJ databases">
        <authorList>
            <person name="Park J.-S."/>
            <person name="Choi H.-J."/>
        </authorList>
    </citation>
    <scope>NUCLEOTIDE SEQUENCE [LARGE SCALE GENOMIC DNA]</scope>
    <source>
        <strain evidence="5 6">176SS1-4</strain>
    </source>
</reference>
<protein>
    <submittedName>
        <fullName evidence="5">CatB-related O-acetyltransferase</fullName>
    </submittedName>
</protein>
<evidence type="ECO:0000313" key="5">
    <source>
        <dbReference type="EMBL" id="KAA9004785.1"/>
    </source>
</evidence>
<dbReference type="Proteomes" id="UP000326554">
    <property type="component" value="Unassembled WGS sequence"/>
</dbReference>
<dbReference type="Gene3D" id="2.160.10.10">
    <property type="entry name" value="Hexapeptide repeat proteins"/>
    <property type="match status" value="1"/>
</dbReference>
<organism evidence="5 6">
    <name type="scientific">Histidinibacterium aquaticum</name>
    <dbReference type="NCBI Taxonomy" id="2613962"/>
    <lineage>
        <taxon>Bacteria</taxon>
        <taxon>Pseudomonadati</taxon>
        <taxon>Pseudomonadota</taxon>
        <taxon>Alphaproteobacteria</taxon>
        <taxon>Rhodobacterales</taxon>
        <taxon>Paracoccaceae</taxon>
        <taxon>Histidinibacterium</taxon>
    </lineage>
</organism>
<sequence>MPARLASPDVTHPVRLPDGSVHAGTVFLKPVIDHPRWEIGDYSYASAHHPPGDWAMHLAPYLYPMSAETITLGKFCQIADGVQFLEGANHRRDGFSTFPFMTFSGFDPDSPSMPRPGPGTVVGHDVWIGTGARILPGARIGTGVIIGASAVVGGTVPPYSVVAGNPARIVRRRVSGEVAEALLDIAWWDWPPEAILAAEAQICGADLDGLRAAAP</sequence>
<dbReference type="InterPro" id="IPR011004">
    <property type="entry name" value="Trimer_LpxA-like_sf"/>
</dbReference>
<dbReference type="PROSITE" id="PS00101">
    <property type="entry name" value="HEXAPEP_TRANSFERASES"/>
    <property type="match status" value="1"/>
</dbReference>
<proteinExistence type="inferred from homology"/>
<keyword evidence="3" id="KW-0677">Repeat</keyword>
<dbReference type="InterPro" id="IPR001451">
    <property type="entry name" value="Hexapep"/>
</dbReference>
<dbReference type="PANTHER" id="PTHR43300:SF11">
    <property type="entry name" value="ACETYLTRANSFERASE RV3034C-RELATED"/>
    <property type="match status" value="1"/>
</dbReference>
<dbReference type="PANTHER" id="PTHR43300">
    <property type="entry name" value="ACETYLTRANSFERASE"/>
    <property type="match status" value="1"/>
</dbReference>
<dbReference type="RefSeq" id="WP_150446933.1">
    <property type="nucleotide sequence ID" value="NZ_VYQE01000010.1"/>
</dbReference>
<dbReference type="EMBL" id="VYQE01000010">
    <property type="protein sequence ID" value="KAA9004785.1"/>
    <property type="molecule type" value="Genomic_DNA"/>
</dbReference>
<name>A0A5J5G9L7_9RHOB</name>
<evidence type="ECO:0000256" key="3">
    <source>
        <dbReference type="ARBA" id="ARBA00022737"/>
    </source>
</evidence>
<evidence type="ECO:0000256" key="4">
    <source>
        <dbReference type="ARBA" id="ARBA00023315"/>
    </source>
</evidence>
<keyword evidence="2 5" id="KW-0808">Transferase</keyword>
<keyword evidence="6" id="KW-1185">Reference proteome</keyword>
<dbReference type="GO" id="GO:0016746">
    <property type="term" value="F:acyltransferase activity"/>
    <property type="evidence" value="ECO:0007669"/>
    <property type="project" value="UniProtKB-KW"/>
</dbReference>
<gene>
    <name evidence="5" type="ORF">F3S47_19210</name>
</gene>
<evidence type="ECO:0000256" key="1">
    <source>
        <dbReference type="ARBA" id="ARBA00007274"/>
    </source>
</evidence>
<dbReference type="SUPFAM" id="SSF51161">
    <property type="entry name" value="Trimeric LpxA-like enzymes"/>
    <property type="match status" value="1"/>
</dbReference>
<accession>A0A5J5G9L7</accession>
<keyword evidence="4" id="KW-0012">Acyltransferase</keyword>
<comment type="similarity">
    <text evidence="1">Belongs to the transferase hexapeptide repeat family.</text>
</comment>
<evidence type="ECO:0000313" key="6">
    <source>
        <dbReference type="Proteomes" id="UP000326554"/>
    </source>
</evidence>
<dbReference type="AlphaFoldDB" id="A0A5J5G9L7"/>
<dbReference type="Pfam" id="PF00132">
    <property type="entry name" value="Hexapep"/>
    <property type="match status" value="1"/>
</dbReference>